<sequence length="172" mass="19456">MEGNIHHTHLRNSCNPMILYLKALSTTVHLSNRLLSPSLGNESPFNRLFGHPTDYSTLCIFGCVRCVHLPPQECTKLSAQSVKCIFLGYSPDQKGFLCYIPTFFEFGSLEMLSSKKIFFFATQYDFLHSIIYVMPLCSNSSVEPSSYTSLDLQKTKCCHLNSAPKISWDPSR</sequence>
<evidence type="ECO:0000313" key="3">
    <source>
        <dbReference type="Proteomes" id="UP000257109"/>
    </source>
</evidence>
<keyword evidence="3" id="KW-1185">Reference proteome</keyword>
<evidence type="ECO:0000259" key="1">
    <source>
        <dbReference type="Pfam" id="PF25597"/>
    </source>
</evidence>
<feature type="domain" description="Retroviral polymerase SH3-like" evidence="1">
    <location>
        <begin position="66"/>
        <end position="102"/>
    </location>
</feature>
<dbReference type="OrthoDB" id="1750165at2759"/>
<dbReference type="Proteomes" id="UP000257109">
    <property type="component" value="Unassembled WGS sequence"/>
</dbReference>
<dbReference type="AlphaFoldDB" id="A0A371FQP2"/>
<dbReference type="EMBL" id="QJKJ01008149">
    <property type="protein sequence ID" value="RDX80647.1"/>
    <property type="molecule type" value="Genomic_DNA"/>
</dbReference>
<dbReference type="InterPro" id="IPR057670">
    <property type="entry name" value="SH3_retrovirus"/>
</dbReference>
<gene>
    <name evidence="2" type="ORF">CR513_38782</name>
</gene>
<reference evidence="2" key="1">
    <citation type="submission" date="2018-05" db="EMBL/GenBank/DDBJ databases">
        <title>Draft genome of Mucuna pruriens seed.</title>
        <authorList>
            <person name="Nnadi N.E."/>
            <person name="Vos R."/>
            <person name="Hasami M.H."/>
            <person name="Devisetty U.K."/>
            <person name="Aguiy J.C."/>
        </authorList>
    </citation>
    <scope>NUCLEOTIDE SEQUENCE [LARGE SCALE GENOMIC DNA]</scope>
    <source>
        <strain evidence="2">JCA_2017</strain>
    </source>
</reference>
<dbReference type="Pfam" id="PF25597">
    <property type="entry name" value="SH3_retrovirus"/>
    <property type="match status" value="1"/>
</dbReference>
<comment type="caution">
    <text evidence="2">The sequence shown here is derived from an EMBL/GenBank/DDBJ whole genome shotgun (WGS) entry which is preliminary data.</text>
</comment>
<accession>A0A371FQP2</accession>
<organism evidence="2 3">
    <name type="scientific">Mucuna pruriens</name>
    <name type="common">Velvet bean</name>
    <name type="synonym">Dolichos pruriens</name>
    <dbReference type="NCBI Taxonomy" id="157652"/>
    <lineage>
        <taxon>Eukaryota</taxon>
        <taxon>Viridiplantae</taxon>
        <taxon>Streptophyta</taxon>
        <taxon>Embryophyta</taxon>
        <taxon>Tracheophyta</taxon>
        <taxon>Spermatophyta</taxon>
        <taxon>Magnoliopsida</taxon>
        <taxon>eudicotyledons</taxon>
        <taxon>Gunneridae</taxon>
        <taxon>Pentapetalae</taxon>
        <taxon>rosids</taxon>
        <taxon>fabids</taxon>
        <taxon>Fabales</taxon>
        <taxon>Fabaceae</taxon>
        <taxon>Papilionoideae</taxon>
        <taxon>50 kb inversion clade</taxon>
        <taxon>NPAAA clade</taxon>
        <taxon>indigoferoid/millettioid clade</taxon>
        <taxon>Phaseoleae</taxon>
        <taxon>Mucuna</taxon>
    </lineage>
</organism>
<protein>
    <recommendedName>
        <fullName evidence="1">Retroviral polymerase SH3-like domain-containing protein</fullName>
    </recommendedName>
</protein>
<evidence type="ECO:0000313" key="2">
    <source>
        <dbReference type="EMBL" id="RDX80647.1"/>
    </source>
</evidence>
<name>A0A371FQP2_MUCPR</name>
<proteinExistence type="predicted"/>
<feature type="non-terminal residue" evidence="2">
    <location>
        <position position="1"/>
    </location>
</feature>